<proteinExistence type="predicted"/>
<sequence>DGSGHEGKIEGAVVLIRAGHRPWTLRYHLGMADKHMVFEAEVVGLTLAAQLIRTECDMVFPISIYIDNQVAIRSGELLNPRPGYHLVNRFLRQTKVLAKAHNQSFDVTVRWISGRGGVAGNEEADCEAKRA</sequence>
<name>A0ACB8AZJ6_9AGAM</name>
<reference evidence="1" key="1">
    <citation type="journal article" date="2021" name="New Phytol.">
        <title>Evolutionary innovations through gain and loss of genes in the ectomycorrhizal Boletales.</title>
        <authorList>
            <person name="Wu G."/>
            <person name="Miyauchi S."/>
            <person name="Morin E."/>
            <person name="Kuo A."/>
            <person name="Drula E."/>
            <person name="Varga T."/>
            <person name="Kohler A."/>
            <person name="Feng B."/>
            <person name="Cao Y."/>
            <person name="Lipzen A."/>
            <person name="Daum C."/>
            <person name="Hundley H."/>
            <person name="Pangilinan J."/>
            <person name="Johnson J."/>
            <person name="Barry K."/>
            <person name="LaButti K."/>
            <person name="Ng V."/>
            <person name="Ahrendt S."/>
            <person name="Min B."/>
            <person name="Choi I.G."/>
            <person name="Park H."/>
            <person name="Plett J.M."/>
            <person name="Magnuson J."/>
            <person name="Spatafora J.W."/>
            <person name="Nagy L.G."/>
            <person name="Henrissat B."/>
            <person name="Grigoriev I.V."/>
            <person name="Yang Z.L."/>
            <person name="Xu J."/>
            <person name="Martin F.M."/>
        </authorList>
    </citation>
    <scope>NUCLEOTIDE SEQUENCE</scope>
    <source>
        <strain evidence="1">KUC20120723A-06</strain>
    </source>
</reference>
<keyword evidence="2" id="KW-1185">Reference proteome</keyword>
<dbReference type="EMBL" id="MU266810">
    <property type="protein sequence ID" value="KAH7918293.1"/>
    <property type="molecule type" value="Genomic_DNA"/>
</dbReference>
<comment type="caution">
    <text evidence="1">The sequence shown here is derived from an EMBL/GenBank/DDBJ whole genome shotgun (WGS) entry which is preliminary data.</text>
</comment>
<gene>
    <name evidence="1" type="ORF">BV22DRAFT_993783</name>
</gene>
<organism evidence="1 2">
    <name type="scientific">Leucogyrophana mollusca</name>
    <dbReference type="NCBI Taxonomy" id="85980"/>
    <lineage>
        <taxon>Eukaryota</taxon>
        <taxon>Fungi</taxon>
        <taxon>Dikarya</taxon>
        <taxon>Basidiomycota</taxon>
        <taxon>Agaricomycotina</taxon>
        <taxon>Agaricomycetes</taxon>
        <taxon>Agaricomycetidae</taxon>
        <taxon>Boletales</taxon>
        <taxon>Boletales incertae sedis</taxon>
        <taxon>Leucogyrophana</taxon>
    </lineage>
</organism>
<evidence type="ECO:0000313" key="1">
    <source>
        <dbReference type="EMBL" id="KAH7918293.1"/>
    </source>
</evidence>
<evidence type="ECO:0000313" key="2">
    <source>
        <dbReference type="Proteomes" id="UP000790709"/>
    </source>
</evidence>
<protein>
    <submittedName>
        <fullName evidence="1">Uncharacterized protein</fullName>
    </submittedName>
</protein>
<feature type="non-terminal residue" evidence="1">
    <location>
        <position position="131"/>
    </location>
</feature>
<dbReference type="Proteomes" id="UP000790709">
    <property type="component" value="Unassembled WGS sequence"/>
</dbReference>
<feature type="non-terminal residue" evidence="1">
    <location>
        <position position="1"/>
    </location>
</feature>
<accession>A0ACB8AZJ6</accession>